<dbReference type="EMBL" id="RQYS01000055">
    <property type="protein sequence ID" value="RRD59082.1"/>
    <property type="molecule type" value="Genomic_DNA"/>
</dbReference>
<dbReference type="AlphaFoldDB" id="A0A3P1XJZ2"/>
<comment type="caution">
    <text evidence="1">The sequence shown here is derived from an EMBL/GenBank/DDBJ whole genome shotgun (WGS) entry which is preliminary data.</text>
</comment>
<evidence type="ECO:0000313" key="1">
    <source>
        <dbReference type="EMBL" id="RRD59082.1"/>
    </source>
</evidence>
<proteinExistence type="predicted"/>
<accession>A0A3P1XJZ2</accession>
<sequence length="247" mass="28708">MERRYVLFLVLGLQVCITASAQKDWSAKDSLWLQRVLSGQEKLKLNEETLRAIRSGTLINPAPTPEQQMKHSPLELPIVKSFDSIIRPESHRKLHLLPPSVFMLYDLNKNNKSATDPYRGVNKAGGMMLSERQIEEMMILMKMNVKKTTVDDKQTIPGFSFSFNAEDLARTIFWPSHRAKKRNARNAQAYKQFEVAPPSISKEEHERRRLNEYINRLKEHAKKRLLSDSIPHQPDSINVDFRIWNSR</sequence>
<protein>
    <submittedName>
        <fullName evidence="1">DUF4858 domain-containing protein</fullName>
    </submittedName>
</protein>
<name>A0A3P1XJZ2_TANFO</name>
<gene>
    <name evidence="1" type="ORF">EII40_11375</name>
</gene>
<reference evidence="1 2" key="1">
    <citation type="submission" date="2018-11" db="EMBL/GenBank/DDBJ databases">
        <title>Genomes From Bacteria Associated with the Canine Oral Cavity: a Test Case for Automated Genome-Based Taxonomic Assignment.</title>
        <authorList>
            <person name="Coil D.A."/>
            <person name="Jospin G."/>
            <person name="Darling A.E."/>
            <person name="Wallis C."/>
            <person name="Davis I.J."/>
            <person name="Harris S."/>
            <person name="Eisen J.A."/>
            <person name="Holcombe L.J."/>
            <person name="O'Flynn C."/>
        </authorList>
    </citation>
    <scope>NUCLEOTIDE SEQUENCE [LARGE SCALE GENOMIC DNA]</scope>
    <source>
        <strain evidence="1 2">OH2617_COT-023</strain>
    </source>
</reference>
<dbReference type="RefSeq" id="WP_124752352.1">
    <property type="nucleotide sequence ID" value="NZ_RQYS01000055.1"/>
</dbReference>
<organism evidence="1 2">
    <name type="scientific">Tannerella forsythia</name>
    <name type="common">Bacteroides forsythus</name>
    <dbReference type="NCBI Taxonomy" id="28112"/>
    <lineage>
        <taxon>Bacteria</taxon>
        <taxon>Pseudomonadati</taxon>
        <taxon>Bacteroidota</taxon>
        <taxon>Bacteroidia</taxon>
        <taxon>Bacteroidales</taxon>
        <taxon>Tannerellaceae</taxon>
        <taxon>Tannerella</taxon>
    </lineage>
</organism>
<dbReference type="OrthoDB" id="1095778at2"/>
<evidence type="ECO:0000313" key="2">
    <source>
        <dbReference type="Proteomes" id="UP000278609"/>
    </source>
</evidence>
<dbReference type="Proteomes" id="UP000278609">
    <property type="component" value="Unassembled WGS sequence"/>
</dbReference>